<dbReference type="InterPro" id="IPR036282">
    <property type="entry name" value="Glutathione-S-Trfase_C_sf"/>
</dbReference>
<dbReference type="RefSeq" id="WP_207381341.1">
    <property type="nucleotide sequence ID" value="NZ_CP071502.1"/>
</dbReference>
<evidence type="ECO:0000313" key="3">
    <source>
        <dbReference type="Proteomes" id="UP000663207"/>
    </source>
</evidence>
<dbReference type="PROSITE" id="PS50404">
    <property type="entry name" value="GST_NTER"/>
    <property type="match status" value="1"/>
</dbReference>
<dbReference type="Gene3D" id="1.20.1050.10">
    <property type="match status" value="1"/>
</dbReference>
<dbReference type="Pfam" id="PF13417">
    <property type="entry name" value="GST_N_3"/>
    <property type="match status" value="1"/>
</dbReference>
<accession>A0ABX7R4X3</accession>
<protein>
    <submittedName>
        <fullName evidence="2">Glutathione S-transferase N-terminal domain-containing protein</fullName>
    </submittedName>
</protein>
<dbReference type="InterPro" id="IPR004045">
    <property type="entry name" value="Glutathione_S-Trfase_N"/>
</dbReference>
<dbReference type="Proteomes" id="UP000663207">
    <property type="component" value="Chromosome"/>
</dbReference>
<evidence type="ECO:0000259" key="1">
    <source>
        <dbReference type="PROSITE" id="PS50404"/>
    </source>
</evidence>
<dbReference type="SUPFAM" id="SSF52833">
    <property type="entry name" value="Thioredoxin-like"/>
    <property type="match status" value="1"/>
</dbReference>
<dbReference type="EMBL" id="CP071502">
    <property type="protein sequence ID" value="QSX38230.1"/>
    <property type="molecule type" value="Genomic_DNA"/>
</dbReference>
<dbReference type="SUPFAM" id="SSF47616">
    <property type="entry name" value="GST C-terminal domain-like"/>
    <property type="match status" value="1"/>
</dbReference>
<reference evidence="2 3" key="1">
    <citation type="submission" date="2021-03" db="EMBL/GenBank/DDBJ databases">
        <title>Novel species identification of genus Shewanella.</title>
        <authorList>
            <person name="Liu G."/>
            <person name="Zhang Q."/>
        </authorList>
    </citation>
    <scope>NUCLEOTIDE SEQUENCE [LARGE SCALE GENOMIC DNA]</scope>
    <source>
        <strain evidence="2 3">FJAT-52962</strain>
    </source>
</reference>
<dbReference type="InterPro" id="IPR036249">
    <property type="entry name" value="Thioredoxin-like_sf"/>
</dbReference>
<name>A0ABX7R4X3_9GAMM</name>
<sequence length="197" mass="22242">MKLFSTHNSPFSRVARIAIQELGLSEEVKIEYVTVRDPNSELLKYGPLGKVPALQMNGELFSDTRIVVAMLESVSTNNRLTASTDNPPSLAFEGFCIGFLESIAVWIREARREPELISEHLLAVEKQRAIRCVEYLSDHSNKLSRELSLASIAVACGLDLAKRRLGFIEFEKYSDLNDWFQLITQRASFQSTEPHPI</sequence>
<proteinExistence type="predicted"/>
<organism evidence="2 3">
    <name type="scientific">Shewanella sedimentimangrovi</name>
    <dbReference type="NCBI Taxonomy" id="2814293"/>
    <lineage>
        <taxon>Bacteria</taxon>
        <taxon>Pseudomonadati</taxon>
        <taxon>Pseudomonadota</taxon>
        <taxon>Gammaproteobacteria</taxon>
        <taxon>Alteromonadales</taxon>
        <taxon>Shewanellaceae</taxon>
        <taxon>Shewanella</taxon>
    </lineage>
</organism>
<dbReference type="PROSITE" id="PS51354">
    <property type="entry name" value="GLUTAREDOXIN_2"/>
    <property type="match status" value="1"/>
</dbReference>
<dbReference type="Gene3D" id="3.40.30.10">
    <property type="entry name" value="Glutaredoxin"/>
    <property type="match status" value="1"/>
</dbReference>
<keyword evidence="3" id="KW-1185">Reference proteome</keyword>
<evidence type="ECO:0000313" key="2">
    <source>
        <dbReference type="EMBL" id="QSX38230.1"/>
    </source>
</evidence>
<gene>
    <name evidence="2" type="ORF">JYB85_05235</name>
</gene>
<feature type="domain" description="GST N-terminal" evidence="1">
    <location>
        <begin position="1"/>
        <end position="88"/>
    </location>
</feature>